<gene>
    <name evidence="2" type="ORF">QQ020_04485</name>
</gene>
<name>A0ABT8L0T3_9BACT</name>
<proteinExistence type="predicted"/>
<evidence type="ECO:0000256" key="1">
    <source>
        <dbReference type="SAM" id="Phobius"/>
    </source>
</evidence>
<keyword evidence="1" id="KW-0472">Membrane</keyword>
<sequence length="1475" mass="170029">MSDKKANIKQKKAKRPGRTRRRFLRVSLSIFGILAIFQVLLFYFSDPFIRQVLQRKLMAESHGVYKIEFEKVHVNLAGLGFKIKDLSIQPNDVFLDKIKADTVKSYYNIKFPEIKVGGIGLLKLYYDRVLEIANVEITDPKMDFLGAKKFDGTNRHNKIYNDVYPFLRKYIKALLIKELKFSNGSIILENSQYGKTALSTAGDIFITLNGFRIDSTFTQDSSRLLFADHINLDIEDYRLKLSDGVHVLEAEEVNVSTATSTIQGKKLWLLPSMAPDSIKNDDNEEFYDIYIPEMKISGADIYKAYFDGVFDIDYVNLNEPEIRFITRKKFTKMDRDSISRNLYSLSSAYLDRIHVDSFEIVNGKFAITQEIDNNRPHILANDVSVAISQFLVDSSSYRNEDKIFYADDLTVDVGEYTMDLADSLHVLKAAKIEFSTLNRSAVANTVSLQPKKGNEALARRNGYELYNLSVPQLDLEGVDFKKVYNYRDLEFKKLLVENPIVKISDYSKPRASHNQLDEASLYRLIKNYVKSIAVSQIQLRDGSLEYANYKGAKKDTIRAGRIAFSLDNFKLDSVGQYTSNRIFFADNITFTLERYLMKLSDDLHILKARKVGISTIKSQIYANGIKLFPIPVKNIDMFLRRSKRSVLYNIDIPSLLINGADIRKAYFRHLLNIKTITIDKPNVVLNRYTNITRQRRNSTFKKDDLYALFEDYLKSINITKMRLNNGFFNVVTNTSQDANTLSQNNVSIEATNFVLNNRSSRNRNRIFYSDDIEVKLNNYLINLPDSIHVLRTREVGISTAKSEIYLKSSRLYPKSNRLDTVDLPAFYNVSVPTIVMEGVDINKLYYNNLLEINDIELSKPTFEIINQVEIKGKNKFMSRSRQARMPAVLKGVKIKDVKLTSGRVALGNQLGRKKQIFSTTDFSMRLNDFLLDSVILNNSRKILYADNIELDMTNYQMRLPDSIHHISARNINVSSGKKLLSAEDFRLKPRRNKNYNQLLRNQKSKLLFDVSFPKIDLTGIDLEKAYLQKNYTVRNAFIKNPDVQLISYKEPVQGDKRIDPKDILDKLLSKNLKFLNVQKLDFSGATFSLKKAKDPKSKDMLLERISGKVKNFNLNNKSRKIDSRLFYADDIDLKIKDYTYRLPDSLYTLKADEIGVSLAKSRIYMDSVVLKPKYGKFQFANKLGHEKDRVEFNARLVEFKNFDFENYILRGWVKAGVVNINNFRARNFRDKRLPFPKDQNPLMPQEWIRDFDRYLKLDLLQLKNGYVSYEEFTEDGQKPGKIEFTNVNADIRNITNSPGAWRRNDLLTIDAKAMLMGRGSIQAYFSSNLSSKQNKFTLQGTIDRFDLRDVNPMLENVAFVSVKSGQNDKMDFSFDGNNSFAVGEMRFRYSDLKITVIKKKTGDKGGFASFLANTFVINNKNPNGKNLRVGEIYFERDKKKSLFNFLWKSLLSGIKPSLGINEKNKKDKDEKASIR</sequence>
<reference evidence="2" key="1">
    <citation type="submission" date="2023-06" db="EMBL/GenBank/DDBJ databases">
        <title>Genomic of Agaribacillus aureum.</title>
        <authorList>
            <person name="Wang G."/>
        </authorList>
    </citation>
    <scope>NUCLEOTIDE SEQUENCE</scope>
    <source>
        <strain evidence="2">BMA12</strain>
    </source>
</reference>
<keyword evidence="1" id="KW-1133">Transmembrane helix</keyword>
<keyword evidence="1" id="KW-0812">Transmembrane</keyword>
<evidence type="ECO:0000313" key="3">
    <source>
        <dbReference type="Proteomes" id="UP001172083"/>
    </source>
</evidence>
<feature type="transmembrane region" description="Helical" evidence="1">
    <location>
        <begin position="23"/>
        <end position="44"/>
    </location>
</feature>
<evidence type="ECO:0000313" key="2">
    <source>
        <dbReference type="EMBL" id="MDN5211290.1"/>
    </source>
</evidence>
<organism evidence="2 3">
    <name type="scientific">Agaribacillus aureus</name>
    <dbReference type="NCBI Taxonomy" id="3051825"/>
    <lineage>
        <taxon>Bacteria</taxon>
        <taxon>Pseudomonadati</taxon>
        <taxon>Bacteroidota</taxon>
        <taxon>Cytophagia</taxon>
        <taxon>Cytophagales</taxon>
        <taxon>Splendidivirgaceae</taxon>
        <taxon>Agaribacillus</taxon>
    </lineage>
</organism>
<comment type="caution">
    <text evidence="2">The sequence shown here is derived from an EMBL/GenBank/DDBJ whole genome shotgun (WGS) entry which is preliminary data.</text>
</comment>
<dbReference type="EMBL" id="JAUJEB010000001">
    <property type="protein sequence ID" value="MDN5211290.1"/>
    <property type="molecule type" value="Genomic_DNA"/>
</dbReference>
<keyword evidence="3" id="KW-1185">Reference proteome</keyword>
<protein>
    <submittedName>
        <fullName evidence="2">DUF748 domain-containing protein</fullName>
    </submittedName>
</protein>
<dbReference type="Proteomes" id="UP001172083">
    <property type="component" value="Unassembled WGS sequence"/>
</dbReference>
<accession>A0ABT8L0T3</accession>
<dbReference type="RefSeq" id="WP_346756625.1">
    <property type="nucleotide sequence ID" value="NZ_JAUJEB010000001.1"/>
</dbReference>